<sequence length="680" mass="74376">MRLLPTALFAALFSASLHAAPLEGIKFQHNDWEIACDNTGTCRAAGYGVNDGEISVLLTRKAGPLAQVNVQATFANEIDDPESLSPETLFIDGNSEGSLEWGENGYLLLNATQRDALLQALREDRLIEFGSKTRRLRLSSSGSNAVLLKMDDFQQRVNTPGALIRPGKRSNNTVLMPRDIPLVVRYPAISDAKSVPLTPAELAKIEPQLREKFAAECDIGEEERAEPWVKTPIDDKHVTVTTLCWRGAYNESYAVWFTDNALNTPPQFVTSDASDFTDGFIFSSHKGRGLGDCFSAESRYWNGEGFVRSEAISSGMCSGMGAGGVWILPTLISNVRMKADVDTDRLALKTLRAAMDTLQDKDAVTALAQRFPVKAVQTRFTLNPDTPDRKPSAAISDDEWQAFVNSKIVVDGNEAGISYTLVDLDNDGKRDLIVDSYVGGTSLYNYTGVRKNTGDRFSVVDSRSRYNANVAMWPMSGVLYSTAGRGADQHAEWIEINGQIYALLRDGVFGSDTYWLLRPFSDAAKAPAVTVRYHYDLRLSPTEDATPALTANEQKSLMDELERVQKAIARGKSLRAEDAPVCPVPPGTPADAADLYSAGRPVIYAEQVALLPAWHDGACYVGTLINLYYYSAENGIEGFLTFDSPRNDNTAPAGYTLSGTRRITGIEDGWKAYASDAEEA</sequence>
<evidence type="ECO:0000256" key="1">
    <source>
        <dbReference type="SAM" id="SignalP"/>
    </source>
</evidence>
<organism evidence="2 3">
    <name type="scientific">Siccibacter colletis</name>
    <dbReference type="NCBI Taxonomy" id="1505757"/>
    <lineage>
        <taxon>Bacteria</taxon>
        <taxon>Pseudomonadati</taxon>
        <taxon>Pseudomonadota</taxon>
        <taxon>Gammaproteobacteria</taxon>
        <taxon>Enterobacterales</taxon>
        <taxon>Enterobacteriaceae</taxon>
        <taxon>Siccibacter</taxon>
    </lineage>
</organism>
<dbReference type="RefSeq" id="WP_264384918.1">
    <property type="nucleotide sequence ID" value="NZ_CP074352.1"/>
</dbReference>
<feature type="signal peptide" evidence="1">
    <location>
        <begin position="1"/>
        <end position="19"/>
    </location>
</feature>
<dbReference type="Pfam" id="PF06674">
    <property type="entry name" value="DUF1176"/>
    <property type="match status" value="1"/>
</dbReference>
<dbReference type="EMBL" id="CP074352">
    <property type="protein sequence ID" value="UYU31596.1"/>
    <property type="molecule type" value="Genomic_DNA"/>
</dbReference>
<proteinExistence type="predicted"/>
<protein>
    <submittedName>
        <fullName evidence="2">DUF1176 domain-containing protein</fullName>
    </submittedName>
</protein>
<dbReference type="Proteomes" id="UP001156318">
    <property type="component" value="Chromosome"/>
</dbReference>
<feature type="chain" id="PRO_5045386564" evidence="1">
    <location>
        <begin position="20"/>
        <end position="680"/>
    </location>
</feature>
<accession>A0ABY6JGK1</accession>
<gene>
    <name evidence="2" type="ORF">KFZ77_17485</name>
</gene>
<reference evidence="2 3" key="1">
    <citation type="submission" date="2021-05" db="EMBL/GenBank/DDBJ databases">
        <title>Isolation, identification, and the growth promoting effects of Pantoea dispersa strain YSD J2 from the aboveground leaves of Cyperus esculentus L.Var. Sativus.</title>
        <authorList>
            <person name="Wang S."/>
            <person name="Tang X.M."/>
            <person name="Huang Y.N."/>
        </authorList>
    </citation>
    <scope>NUCLEOTIDE SEQUENCE [LARGE SCALE GENOMIC DNA]</scope>
    <source>
        <strain evidence="3">YSD YN2</strain>
    </source>
</reference>
<name>A0ABY6JGK1_9ENTR</name>
<evidence type="ECO:0000313" key="2">
    <source>
        <dbReference type="EMBL" id="UYU31596.1"/>
    </source>
</evidence>
<keyword evidence="3" id="KW-1185">Reference proteome</keyword>
<keyword evidence="1" id="KW-0732">Signal</keyword>
<dbReference type="InterPro" id="IPR009560">
    <property type="entry name" value="DUF1176"/>
</dbReference>
<evidence type="ECO:0000313" key="3">
    <source>
        <dbReference type="Proteomes" id="UP001156318"/>
    </source>
</evidence>